<name>G9NGI5_HYPAI</name>
<dbReference type="SUPFAM" id="SSF53167">
    <property type="entry name" value="Purine and uridine phosphorylases"/>
    <property type="match status" value="1"/>
</dbReference>
<dbReference type="Pfam" id="PF01048">
    <property type="entry name" value="PNP_UDP_1"/>
    <property type="match status" value="1"/>
</dbReference>
<dbReference type="STRING" id="452589.G9NGI5"/>
<reference evidence="2 3" key="1">
    <citation type="journal article" date="2011" name="Genome Biol.">
        <title>Comparative genome sequence analysis underscores mycoparasitism as the ancestral life style of Trichoderma.</title>
        <authorList>
            <person name="Kubicek C.P."/>
            <person name="Herrera-Estrella A."/>
            <person name="Seidl-Seiboth V."/>
            <person name="Martinez D.A."/>
            <person name="Druzhinina I.S."/>
            <person name="Thon M."/>
            <person name="Zeilinger S."/>
            <person name="Casas-Flores S."/>
            <person name="Horwitz B.A."/>
            <person name="Mukherjee P.K."/>
            <person name="Mukherjee M."/>
            <person name="Kredics L."/>
            <person name="Alcaraz L.D."/>
            <person name="Aerts A."/>
            <person name="Antal Z."/>
            <person name="Atanasova L."/>
            <person name="Cervantes-Badillo M.G."/>
            <person name="Challacombe J."/>
            <person name="Chertkov O."/>
            <person name="McCluskey K."/>
            <person name="Coulpier F."/>
            <person name="Deshpande N."/>
            <person name="von Doehren H."/>
            <person name="Ebbole D.J."/>
            <person name="Esquivel-Naranjo E.U."/>
            <person name="Fekete E."/>
            <person name="Flipphi M."/>
            <person name="Glaser F."/>
            <person name="Gomez-Rodriguez E.Y."/>
            <person name="Gruber S."/>
            <person name="Han C."/>
            <person name="Henrissat B."/>
            <person name="Hermosa R."/>
            <person name="Hernandez-Onate M."/>
            <person name="Karaffa L."/>
            <person name="Kosti I."/>
            <person name="Le Crom S."/>
            <person name="Lindquist E."/>
            <person name="Lucas S."/>
            <person name="Luebeck M."/>
            <person name="Luebeck P.S."/>
            <person name="Margeot A."/>
            <person name="Metz B."/>
            <person name="Misra M."/>
            <person name="Nevalainen H."/>
            <person name="Omann M."/>
            <person name="Packer N."/>
            <person name="Perrone G."/>
            <person name="Uresti-Rivera E.E."/>
            <person name="Salamov A."/>
            <person name="Schmoll M."/>
            <person name="Seiboth B."/>
            <person name="Shapiro H."/>
            <person name="Sukno S."/>
            <person name="Tamayo-Ramos J.A."/>
            <person name="Tisch D."/>
            <person name="Wiest A."/>
            <person name="Wilkinson H.H."/>
            <person name="Zhang M."/>
            <person name="Coutinho P.M."/>
            <person name="Kenerley C.M."/>
            <person name="Monte E."/>
            <person name="Baker S.E."/>
            <person name="Grigoriev I.V."/>
        </authorList>
    </citation>
    <scope>NUCLEOTIDE SEQUENCE [LARGE SCALE GENOMIC DNA]</scope>
    <source>
        <strain evidence="3">ATCC 20476 / IMI 206040</strain>
    </source>
</reference>
<dbReference type="EMBL" id="ABDG02000014">
    <property type="protein sequence ID" value="EHK50396.1"/>
    <property type="molecule type" value="Genomic_DNA"/>
</dbReference>
<protein>
    <recommendedName>
        <fullName evidence="1">Nucleoside phosphorylase domain-containing protein</fullName>
    </recommendedName>
</protein>
<sequence length="307" mass="33380">MSPNGSPDANEYTIGWICALPDELVVAGAMLDEHYYCPPQPRSDHNKYTVGRIATHNIAIACLPAGLYGTTSATRVAEQMQSTFQALRFTLMVGIGGGAPSNENDVRLGDVVVSQPTNGHGGVINYTFGKTLSGEGFQHTGFLGKPPQILLNAMAHLKSKHRLHDPDLLGHLDQMGEENDHLYLAEYAHAGGQGDCDKCDPAKIKIRPVRQSQRPVIHYGLIASADIVMKDAIVRDKLQQQHGILCFEMEAAGLMNGLDCLVIRGICDYSDSHKNKRWQPYAAAASAAYAKELIYSLPLYSPPGSPR</sequence>
<evidence type="ECO:0000313" key="2">
    <source>
        <dbReference type="EMBL" id="EHK50396.1"/>
    </source>
</evidence>
<comment type="caution">
    <text evidence="2">The sequence shown here is derived from an EMBL/GenBank/DDBJ whole genome shotgun (WGS) entry which is preliminary data.</text>
</comment>
<dbReference type="OMA" id="WICALKE"/>
<keyword evidence="3" id="KW-1185">Reference proteome</keyword>
<dbReference type="InterPro" id="IPR000845">
    <property type="entry name" value="Nucleoside_phosphorylase_d"/>
</dbReference>
<gene>
    <name evidence="2" type="ORF">TRIATDRAFT_289146</name>
</gene>
<dbReference type="AlphaFoldDB" id="G9NGI5"/>
<proteinExistence type="predicted"/>
<dbReference type="GO" id="GO:0003824">
    <property type="term" value="F:catalytic activity"/>
    <property type="evidence" value="ECO:0007669"/>
    <property type="project" value="InterPro"/>
</dbReference>
<dbReference type="HOGENOM" id="CLU_000288_34_22_1"/>
<organism evidence="2 3">
    <name type="scientific">Hypocrea atroviridis (strain ATCC 20476 / IMI 206040)</name>
    <name type="common">Trichoderma atroviride</name>
    <dbReference type="NCBI Taxonomy" id="452589"/>
    <lineage>
        <taxon>Eukaryota</taxon>
        <taxon>Fungi</taxon>
        <taxon>Dikarya</taxon>
        <taxon>Ascomycota</taxon>
        <taxon>Pezizomycotina</taxon>
        <taxon>Sordariomycetes</taxon>
        <taxon>Hypocreomycetidae</taxon>
        <taxon>Hypocreales</taxon>
        <taxon>Hypocreaceae</taxon>
        <taxon>Trichoderma</taxon>
    </lineage>
</organism>
<accession>G9NGI5</accession>
<dbReference type="InterPro" id="IPR035994">
    <property type="entry name" value="Nucleoside_phosphorylase_sf"/>
</dbReference>
<dbReference type="InterPro" id="IPR053137">
    <property type="entry name" value="NLR-like"/>
</dbReference>
<dbReference type="OrthoDB" id="4900214at2759"/>
<dbReference type="PANTHER" id="PTHR46082">
    <property type="entry name" value="ATP/GTP-BINDING PROTEIN-RELATED"/>
    <property type="match status" value="1"/>
</dbReference>
<dbReference type="PANTHER" id="PTHR46082:SF11">
    <property type="entry name" value="AAA+ ATPASE DOMAIN-CONTAINING PROTEIN-RELATED"/>
    <property type="match status" value="1"/>
</dbReference>
<feature type="domain" description="Nucleoside phosphorylase" evidence="1">
    <location>
        <begin position="13"/>
        <end position="284"/>
    </location>
</feature>
<evidence type="ECO:0000259" key="1">
    <source>
        <dbReference type="Pfam" id="PF01048"/>
    </source>
</evidence>
<dbReference type="eggNOG" id="ENOG502T2XS">
    <property type="taxonomic scope" value="Eukaryota"/>
</dbReference>
<evidence type="ECO:0000313" key="3">
    <source>
        <dbReference type="Proteomes" id="UP000005426"/>
    </source>
</evidence>
<dbReference type="Proteomes" id="UP000005426">
    <property type="component" value="Unassembled WGS sequence"/>
</dbReference>
<dbReference type="GO" id="GO:0009116">
    <property type="term" value="P:nucleoside metabolic process"/>
    <property type="evidence" value="ECO:0007669"/>
    <property type="project" value="InterPro"/>
</dbReference>
<dbReference type="Gene3D" id="3.40.50.1580">
    <property type="entry name" value="Nucleoside phosphorylase domain"/>
    <property type="match status" value="1"/>
</dbReference>